<evidence type="ECO:0008006" key="4">
    <source>
        <dbReference type="Google" id="ProtNLM"/>
    </source>
</evidence>
<evidence type="ECO:0000256" key="1">
    <source>
        <dbReference type="SAM" id="SignalP"/>
    </source>
</evidence>
<dbReference type="Proteomes" id="UP000050280">
    <property type="component" value="Unassembled WGS sequence"/>
</dbReference>
<feature type="chain" id="PRO_5006135327" description="Outer membrane protein beta-barrel domain-containing protein" evidence="1">
    <location>
        <begin position="44"/>
        <end position="218"/>
    </location>
</feature>
<dbReference type="AlphaFoldDB" id="A0A0P7B2U3"/>
<evidence type="ECO:0000313" key="3">
    <source>
        <dbReference type="Proteomes" id="UP000050280"/>
    </source>
</evidence>
<sequence>MKSKIHEYLLKLNNKDMSKTIKKQAKLKVACAAFTLISALAFAQNISNTQNSFNRDGFIFEFGLGGGIISIEDSAGTQSFDDTQGGGTFPELKFGYMLNNRLAVTVSAPGMIYTLNDNDRHFGGIIPSVQYWVKDRWWIHGGAGLAIDGPALYDIEDNINEDWNTGLAVMASTGYEVYRKNKFALNVQSKLLLGGVKLDNNNDREVVQFSLGIGFSWF</sequence>
<dbReference type="RefSeq" id="WP_241240866.1">
    <property type="nucleotide sequence ID" value="NZ_LDJX01000001.1"/>
</dbReference>
<gene>
    <name evidence="2" type="ORF">I595_738</name>
</gene>
<dbReference type="STRING" id="1300341.I595_738"/>
<protein>
    <recommendedName>
        <fullName evidence="4">Outer membrane protein beta-barrel domain-containing protein</fullName>
    </recommendedName>
</protein>
<dbReference type="InterPro" id="IPR011250">
    <property type="entry name" value="OMP/PagP_B-barrel"/>
</dbReference>
<keyword evidence="1" id="KW-0732">Signal</keyword>
<feature type="signal peptide" evidence="1">
    <location>
        <begin position="1"/>
        <end position="43"/>
    </location>
</feature>
<dbReference type="SUPFAM" id="SSF56925">
    <property type="entry name" value="OMPA-like"/>
    <property type="match status" value="1"/>
</dbReference>
<organism evidence="2 3">
    <name type="scientific">Croceitalea dokdonensis DOKDO 023</name>
    <dbReference type="NCBI Taxonomy" id="1300341"/>
    <lineage>
        <taxon>Bacteria</taxon>
        <taxon>Pseudomonadati</taxon>
        <taxon>Bacteroidota</taxon>
        <taxon>Flavobacteriia</taxon>
        <taxon>Flavobacteriales</taxon>
        <taxon>Flavobacteriaceae</taxon>
        <taxon>Croceitalea</taxon>
    </lineage>
</organism>
<evidence type="ECO:0000313" key="2">
    <source>
        <dbReference type="EMBL" id="KPM33831.1"/>
    </source>
</evidence>
<reference evidence="2 3" key="1">
    <citation type="submission" date="2015-09" db="EMBL/GenBank/DDBJ databases">
        <title>Genome sequence of the marine flavobacterium Croceitalea dokdonensis DOKDO 023 that contains proton- and sodium-pumping rhodopsins.</title>
        <authorList>
            <person name="Kwon S.-K."/>
            <person name="Lee H.K."/>
            <person name="Kwak M.-J."/>
            <person name="Kim J.F."/>
        </authorList>
    </citation>
    <scope>NUCLEOTIDE SEQUENCE [LARGE SCALE GENOMIC DNA]</scope>
    <source>
        <strain evidence="2 3">DOKDO 023</strain>
    </source>
</reference>
<dbReference type="EMBL" id="LDJX01000001">
    <property type="protein sequence ID" value="KPM33831.1"/>
    <property type="molecule type" value="Genomic_DNA"/>
</dbReference>
<name>A0A0P7B2U3_9FLAO</name>
<keyword evidence="3" id="KW-1185">Reference proteome</keyword>
<accession>A0A0P7B2U3</accession>
<proteinExistence type="predicted"/>
<dbReference type="PATRIC" id="fig|1300341.3.peg.728"/>
<comment type="caution">
    <text evidence="2">The sequence shown here is derived from an EMBL/GenBank/DDBJ whole genome shotgun (WGS) entry which is preliminary data.</text>
</comment>